<comment type="caution">
    <text evidence="1">The sequence shown here is derived from an EMBL/GenBank/DDBJ whole genome shotgun (WGS) entry which is preliminary data.</text>
</comment>
<accession>A0ACC2MFX7</accession>
<proteinExistence type="predicted"/>
<keyword evidence="2" id="KW-1185">Reference proteome</keyword>
<protein>
    <submittedName>
        <fullName evidence="1">Uncharacterized protein</fullName>
    </submittedName>
</protein>
<reference evidence="1 2" key="1">
    <citation type="journal article" date="2022" name="Hortic Res">
        <title>A haplotype resolved chromosomal level avocado genome allows analysis of novel avocado genes.</title>
        <authorList>
            <person name="Nath O."/>
            <person name="Fletcher S.J."/>
            <person name="Hayward A."/>
            <person name="Shaw L.M."/>
            <person name="Masouleh A.K."/>
            <person name="Furtado A."/>
            <person name="Henry R.J."/>
            <person name="Mitter N."/>
        </authorList>
    </citation>
    <scope>NUCLEOTIDE SEQUENCE [LARGE SCALE GENOMIC DNA]</scope>
    <source>
        <strain evidence="2">cv. Hass</strain>
    </source>
</reference>
<dbReference type="Proteomes" id="UP001234297">
    <property type="component" value="Chromosome 2"/>
</dbReference>
<organism evidence="1 2">
    <name type="scientific">Persea americana</name>
    <name type="common">Avocado</name>
    <dbReference type="NCBI Taxonomy" id="3435"/>
    <lineage>
        <taxon>Eukaryota</taxon>
        <taxon>Viridiplantae</taxon>
        <taxon>Streptophyta</taxon>
        <taxon>Embryophyta</taxon>
        <taxon>Tracheophyta</taxon>
        <taxon>Spermatophyta</taxon>
        <taxon>Magnoliopsida</taxon>
        <taxon>Magnoliidae</taxon>
        <taxon>Laurales</taxon>
        <taxon>Lauraceae</taxon>
        <taxon>Persea</taxon>
    </lineage>
</organism>
<sequence length="292" mass="33520">MELGSISLPFFDLQGGTTTMGGNQMGSAPPPMVLRSLFHQYSTSTKLVPFYYTSQQCIEGEGNEGDGLRLCSQAGCGRPKIRRHKFRRCSIASVEDDGKLPRTPSKHRQDLNESRFELLNWIQGLKPNWRSKFGTQVQVYCNERCSKHVQECDIVSYTWSGVCQSSSKRRSFLLPRKYNSKAPRNVKGPAKVRQLYDIANVLASMNLIEKTYQTESRKPTYNWLGFEGRSPTGSHDKERKHLKRNQELKSLPSSYHLQYHNQAISRAMKELKVLLFTYTEYVRRKGITVILL</sequence>
<name>A0ACC2MFX7_PERAE</name>
<evidence type="ECO:0000313" key="2">
    <source>
        <dbReference type="Proteomes" id="UP001234297"/>
    </source>
</evidence>
<dbReference type="EMBL" id="CM056810">
    <property type="protein sequence ID" value="KAJ8644513.1"/>
    <property type="molecule type" value="Genomic_DNA"/>
</dbReference>
<evidence type="ECO:0000313" key="1">
    <source>
        <dbReference type="EMBL" id="KAJ8644513.1"/>
    </source>
</evidence>
<gene>
    <name evidence="1" type="ORF">MRB53_006261</name>
</gene>